<evidence type="ECO:0000313" key="2">
    <source>
        <dbReference type="EMBL" id="RXW15548.1"/>
    </source>
</evidence>
<dbReference type="Gene3D" id="3.80.10.10">
    <property type="entry name" value="Ribonuclease Inhibitor"/>
    <property type="match status" value="1"/>
</dbReference>
<reference evidence="2 3" key="1">
    <citation type="submission" date="2019-01" db="EMBL/GenBank/DDBJ databases">
        <title>Draft genome sequence of Psathyrella aberdarensis IHI B618.</title>
        <authorList>
            <person name="Buettner E."/>
            <person name="Kellner H."/>
        </authorList>
    </citation>
    <scope>NUCLEOTIDE SEQUENCE [LARGE SCALE GENOMIC DNA]</scope>
    <source>
        <strain evidence="2 3">IHI B618</strain>
    </source>
</reference>
<dbReference type="Gene3D" id="1.20.1280.50">
    <property type="match status" value="1"/>
</dbReference>
<keyword evidence="3" id="KW-1185">Reference proteome</keyword>
<dbReference type="SUPFAM" id="SSF52058">
    <property type="entry name" value="L domain-like"/>
    <property type="match status" value="1"/>
</dbReference>
<sequence length="413" mass="46184">MARSGCPILNLATEIITIILQYAVTPNIDFDSQVYLSGGVERVHRRLYYLGLVCRLWHRISCHTPSIWRHIVMYVDTLHTTETISTSPLTIYLNRSGTLTISVYLLRKKKIPHTLDLDERGSVEVLLSALEGHLERVEALVIETNQASSLPDLQSLLLRSGDDHRLTRLRNLVLRCNADDSILQPPSSSFLPPSIHGRVGANTTLTTVYIDGKNLLAMLRSSISRSRSGVEDVFSSMPMLETIGVNHLTFRVDGYSDELIHYFFLDVLPSFPRLDTLALDTFEPINDGHPWSIQGPTSNGALSPSPPSGSSQAVTTSIPRLIIKRTDQDSIEFVLKRIIHPQTLTLIHCYFTSPSPIHISNCSKLVLVDIPTDFHGVIPKMIAHWDGQHLELVRCPCVDDDFWAGLITELINV</sequence>
<dbReference type="AlphaFoldDB" id="A0A4V1Q2L9"/>
<dbReference type="OrthoDB" id="3059024at2759"/>
<name>A0A4V1Q2L9_9AGAR</name>
<protein>
    <submittedName>
        <fullName evidence="2">Uncharacterized protein</fullName>
    </submittedName>
</protein>
<dbReference type="InterPro" id="IPR032675">
    <property type="entry name" value="LRR_dom_sf"/>
</dbReference>
<dbReference type="Proteomes" id="UP000290288">
    <property type="component" value="Unassembled WGS sequence"/>
</dbReference>
<proteinExistence type="predicted"/>
<comment type="caution">
    <text evidence="2">The sequence shown here is derived from an EMBL/GenBank/DDBJ whole genome shotgun (WGS) entry which is preliminary data.</text>
</comment>
<gene>
    <name evidence="2" type="ORF">EST38_g10304</name>
</gene>
<evidence type="ECO:0000256" key="1">
    <source>
        <dbReference type="SAM" id="MobiDB-lite"/>
    </source>
</evidence>
<dbReference type="EMBL" id="SDEE01000540">
    <property type="protein sequence ID" value="RXW15548.1"/>
    <property type="molecule type" value="Genomic_DNA"/>
</dbReference>
<accession>A0A4V1Q2L9</accession>
<dbReference type="STRING" id="2316362.A0A4V1Q2L9"/>
<evidence type="ECO:0000313" key="3">
    <source>
        <dbReference type="Proteomes" id="UP000290288"/>
    </source>
</evidence>
<feature type="region of interest" description="Disordered" evidence="1">
    <location>
        <begin position="293"/>
        <end position="314"/>
    </location>
</feature>
<organism evidence="2 3">
    <name type="scientific">Candolleomyces aberdarensis</name>
    <dbReference type="NCBI Taxonomy" id="2316362"/>
    <lineage>
        <taxon>Eukaryota</taxon>
        <taxon>Fungi</taxon>
        <taxon>Dikarya</taxon>
        <taxon>Basidiomycota</taxon>
        <taxon>Agaricomycotina</taxon>
        <taxon>Agaricomycetes</taxon>
        <taxon>Agaricomycetidae</taxon>
        <taxon>Agaricales</taxon>
        <taxon>Agaricineae</taxon>
        <taxon>Psathyrellaceae</taxon>
        <taxon>Candolleomyces</taxon>
    </lineage>
</organism>